<evidence type="ECO:0000313" key="4">
    <source>
        <dbReference type="Proteomes" id="UP001163981"/>
    </source>
</evidence>
<proteinExistence type="inferred from homology"/>
<dbReference type="PANTHER" id="PTHR43569">
    <property type="entry name" value="AMIDOHYDROLASE"/>
    <property type="match status" value="1"/>
</dbReference>
<dbReference type="PANTHER" id="PTHR43569:SF2">
    <property type="entry name" value="AMIDOHYDROLASE-RELATED DOMAIN-CONTAINING PROTEIN"/>
    <property type="match status" value="1"/>
</dbReference>
<dbReference type="InterPro" id="IPR032466">
    <property type="entry name" value="Metal_Hydrolase"/>
</dbReference>
<reference evidence="3" key="1">
    <citation type="submission" date="2021-02" db="EMBL/GenBank/DDBJ databases">
        <title>Salinimicrobium sp. nov. isolated from seawater in Tongyeong, Republic of Korea.</title>
        <authorList>
            <person name="Lee S.-J."/>
        </authorList>
    </citation>
    <scope>NUCLEOTIDE SEQUENCE</scope>
    <source>
        <strain evidence="3">HN-2-9-2</strain>
    </source>
</reference>
<comment type="similarity">
    <text evidence="1">Belongs to the metallo-dependent hydrolases superfamily.</text>
</comment>
<keyword evidence="4" id="KW-1185">Reference proteome</keyword>
<dbReference type="Proteomes" id="UP001163981">
    <property type="component" value="Chromosome"/>
</dbReference>
<feature type="domain" description="Amidohydrolase-related" evidence="2">
    <location>
        <begin position="3"/>
        <end position="274"/>
    </location>
</feature>
<dbReference type="InterPro" id="IPR052350">
    <property type="entry name" value="Metallo-dep_Lactonases"/>
</dbReference>
<evidence type="ECO:0000313" key="3">
    <source>
        <dbReference type="EMBL" id="UZH56676.1"/>
    </source>
</evidence>
<gene>
    <name evidence="3" type="ORF">JRG66_07435</name>
</gene>
<dbReference type="Pfam" id="PF04909">
    <property type="entry name" value="Amidohydro_2"/>
    <property type="match status" value="1"/>
</dbReference>
<dbReference type="SUPFAM" id="SSF51556">
    <property type="entry name" value="Metallo-dependent hydrolases"/>
    <property type="match status" value="1"/>
</dbReference>
<evidence type="ECO:0000259" key="2">
    <source>
        <dbReference type="Pfam" id="PF04909"/>
    </source>
</evidence>
<dbReference type="Gene3D" id="3.20.20.140">
    <property type="entry name" value="Metal-dependent hydrolases"/>
    <property type="match status" value="1"/>
</dbReference>
<dbReference type="InterPro" id="IPR006680">
    <property type="entry name" value="Amidohydro-rel"/>
</dbReference>
<dbReference type="EMBL" id="CP069620">
    <property type="protein sequence ID" value="UZH56676.1"/>
    <property type="molecule type" value="Genomic_DNA"/>
</dbReference>
<evidence type="ECO:0000256" key="1">
    <source>
        <dbReference type="ARBA" id="ARBA00038310"/>
    </source>
</evidence>
<accession>A0ABY6NUT2</accession>
<dbReference type="RefSeq" id="WP_265165305.1">
    <property type="nucleotide sequence ID" value="NZ_CP069620.1"/>
</dbReference>
<protein>
    <submittedName>
        <fullName evidence="3">Amidohydrolase family protein</fullName>
    </submittedName>
</protein>
<organism evidence="3 4">
    <name type="scientific">Salinimicrobium tongyeongense</name>
    <dbReference type="NCBI Taxonomy" id="2809707"/>
    <lineage>
        <taxon>Bacteria</taxon>
        <taxon>Pseudomonadati</taxon>
        <taxon>Bacteroidota</taxon>
        <taxon>Flavobacteriia</taxon>
        <taxon>Flavobacteriales</taxon>
        <taxon>Flavobacteriaceae</taxon>
        <taxon>Salinimicrobium</taxon>
    </lineage>
</organism>
<name>A0ABY6NUT2_9FLAO</name>
<sequence>MKIDSHQHFWSYNPHRESWITDDMSGIRRDFFPKDLEPLLRQNKFDGCIAVQANDTEAESQFLLDLAAHNDFIKGVVGWVDLTAESCEERLSFFSQNSLFKGIRYTLQKEKPDFILNPLFKRGISLLSKFNLTFDLLVLEHQLPEVIQLVKEFPAQPFVLDHMAKPQVSKGLSYDWIENIKLLSSYKNVYCKVSGFLTETEDFKWLKNNFNPFFDVVSEAFGENRLMYGSDWPVCLAAGSYADTLEIVEDYFYTQENGLFKKLMGINAEKFYHL</sequence>